<proteinExistence type="inferred from homology"/>
<evidence type="ECO:0000256" key="5">
    <source>
        <dbReference type="ARBA" id="ARBA00022618"/>
    </source>
</evidence>
<evidence type="ECO:0000256" key="9">
    <source>
        <dbReference type="ARBA" id="ARBA00023306"/>
    </source>
</evidence>
<keyword evidence="15" id="KW-1185">Reference proteome</keyword>
<evidence type="ECO:0000313" key="15">
    <source>
        <dbReference type="Proteomes" id="UP000268321"/>
    </source>
</evidence>
<comment type="similarity">
    <text evidence="3">Belongs to the NUF2 family.</text>
</comment>
<feature type="domain" description="Nuf2 DHR10-like" evidence="13">
    <location>
        <begin position="298"/>
        <end position="410"/>
    </location>
</feature>
<dbReference type="AlphaFoldDB" id="A0A4P9ZDG3"/>
<accession>A0A4P9ZDG3</accession>
<keyword evidence="7 11" id="KW-0175">Coiled coil</keyword>
<keyword evidence="10" id="KW-0137">Centromere</keyword>
<feature type="coiled-coil region" evidence="11">
    <location>
        <begin position="253"/>
        <end position="283"/>
    </location>
</feature>
<keyword evidence="5" id="KW-0132">Cell division</keyword>
<keyword evidence="9" id="KW-0131">Cell cycle</keyword>
<evidence type="ECO:0000256" key="3">
    <source>
        <dbReference type="ARBA" id="ARBA00005498"/>
    </source>
</evidence>
<evidence type="ECO:0000256" key="11">
    <source>
        <dbReference type="SAM" id="Coils"/>
    </source>
</evidence>
<dbReference type="InterPro" id="IPR041112">
    <property type="entry name" value="Nuf2_DHR10-like"/>
</dbReference>
<evidence type="ECO:0000256" key="10">
    <source>
        <dbReference type="ARBA" id="ARBA00023328"/>
    </source>
</evidence>
<dbReference type="GO" id="GO:0051301">
    <property type="term" value="P:cell division"/>
    <property type="evidence" value="ECO:0007669"/>
    <property type="project" value="UniProtKB-KW"/>
</dbReference>
<keyword evidence="6" id="KW-0498">Mitosis</keyword>
<organism evidence="14 15">
    <name type="scientific">Metschnikowia bicuspidata</name>
    <dbReference type="NCBI Taxonomy" id="27322"/>
    <lineage>
        <taxon>Eukaryota</taxon>
        <taxon>Fungi</taxon>
        <taxon>Dikarya</taxon>
        <taxon>Ascomycota</taxon>
        <taxon>Saccharomycotina</taxon>
        <taxon>Pichiomycetes</taxon>
        <taxon>Metschnikowiaceae</taxon>
        <taxon>Metschnikowia</taxon>
    </lineage>
</organism>
<evidence type="ECO:0000259" key="12">
    <source>
        <dbReference type="Pfam" id="PF03800"/>
    </source>
</evidence>
<name>A0A4P9ZDG3_9ASCO</name>
<evidence type="ECO:0000256" key="1">
    <source>
        <dbReference type="ARBA" id="ARBA00004123"/>
    </source>
</evidence>
<reference evidence="15" key="1">
    <citation type="journal article" date="2018" name="Nat. Microbiol.">
        <title>Leveraging single-cell genomics to expand the fungal tree of life.</title>
        <authorList>
            <person name="Ahrendt S.R."/>
            <person name="Quandt C.A."/>
            <person name="Ciobanu D."/>
            <person name="Clum A."/>
            <person name="Salamov A."/>
            <person name="Andreopoulos B."/>
            <person name="Cheng J.F."/>
            <person name="Woyke T."/>
            <person name="Pelin A."/>
            <person name="Henrissat B."/>
            <person name="Reynolds N.K."/>
            <person name="Benny G.L."/>
            <person name="Smith M.E."/>
            <person name="James T.Y."/>
            <person name="Grigoriev I.V."/>
        </authorList>
    </citation>
    <scope>NUCLEOTIDE SEQUENCE [LARGE SCALE GENOMIC DNA]</scope>
    <source>
        <strain evidence="15">Baker2002</strain>
    </source>
</reference>
<evidence type="ECO:0000256" key="6">
    <source>
        <dbReference type="ARBA" id="ARBA00022776"/>
    </source>
</evidence>
<evidence type="ECO:0000313" key="14">
    <source>
        <dbReference type="EMBL" id="RKP29940.1"/>
    </source>
</evidence>
<dbReference type="EMBL" id="ML004470">
    <property type="protein sequence ID" value="RKP29940.1"/>
    <property type="molecule type" value="Genomic_DNA"/>
</dbReference>
<evidence type="ECO:0000259" key="13">
    <source>
        <dbReference type="Pfam" id="PF18595"/>
    </source>
</evidence>
<dbReference type="Proteomes" id="UP000268321">
    <property type="component" value="Unassembled WGS sequence"/>
</dbReference>
<sequence>MSRQSFLVPAGARNPRAPYIKDPFPMLRKQEITDTFWAMGYPVSREQLDKPTPEFMQKFVDFWADEILNFSPTDMDNVIESLLSPTDAQPRDGSAHAAADLENMLPATKLMVQLKASKHLMTKVAIHDFSLMDLLRPEAERVLRFLSAIINFVRFRDEQMVQWKDTIDEVALAHQKVNEIDGQVFVLKNDVARSRETLEVDVDLASSLGGALSRSPRWIHANQLNDDLRAEVTRLLDLSYIWQDKLSSLRVAINQKYERLVALEQLVASLEEETKRLQVYSQMDPSEIGKVSEKLRGTLRVEEEELRLLDATEKNMAKTIQAMKWVEDQLVKLIKTGQVIIEGLKAVEHSREQVPRSRDELNIYKNKLERALRQEENVEQKLKAAEDSLRTLQETVRRKEDEVQERQNKLYAEYDKLSSLREDHQKELDAIKKENDEISGQTAYLNDQYHQEYSEALDELTRLNLLIRDYISEMKPMMS</sequence>
<evidence type="ECO:0000256" key="7">
    <source>
        <dbReference type="ARBA" id="ARBA00023054"/>
    </source>
</evidence>
<dbReference type="GO" id="GO:0005634">
    <property type="term" value="C:nucleus"/>
    <property type="evidence" value="ECO:0007669"/>
    <property type="project" value="UniProtKB-SubCell"/>
</dbReference>
<keyword evidence="4" id="KW-0158">Chromosome</keyword>
<dbReference type="Pfam" id="PF18595">
    <property type="entry name" value="Nuf2_DHR10-like"/>
    <property type="match status" value="1"/>
</dbReference>
<evidence type="ECO:0000256" key="8">
    <source>
        <dbReference type="ARBA" id="ARBA00023242"/>
    </source>
</evidence>
<feature type="coiled-coil region" evidence="11">
    <location>
        <begin position="354"/>
        <end position="441"/>
    </location>
</feature>
<evidence type="ECO:0000256" key="2">
    <source>
        <dbReference type="ARBA" id="ARBA00004584"/>
    </source>
</evidence>
<dbReference type="Pfam" id="PF03800">
    <property type="entry name" value="Nuf2"/>
    <property type="match status" value="1"/>
</dbReference>
<dbReference type="GO" id="GO:0031262">
    <property type="term" value="C:Ndc80 complex"/>
    <property type="evidence" value="ECO:0007669"/>
    <property type="project" value="InterPro"/>
</dbReference>
<dbReference type="InterPro" id="IPR038275">
    <property type="entry name" value="Nuf2_N_sf"/>
</dbReference>
<protein>
    <submittedName>
        <fullName evidence="14">Uncharacterized protein</fullName>
    </submittedName>
</protein>
<gene>
    <name evidence="14" type="ORF">METBISCDRAFT_23763</name>
</gene>
<dbReference type="InterPro" id="IPR005549">
    <property type="entry name" value="Kinetochore_Nuf2_N"/>
</dbReference>
<evidence type="ECO:0000256" key="4">
    <source>
        <dbReference type="ARBA" id="ARBA00022454"/>
    </source>
</evidence>
<dbReference type="Gene3D" id="1.10.418.60">
    <property type="entry name" value="Ncd80 complex, Nuf2 subunit"/>
    <property type="match status" value="1"/>
</dbReference>
<comment type="subcellular location">
    <subcellularLocation>
        <location evidence="2">Chromosome</location>
        <location evidence="2">Centromere</location>
    </subcellularLocation>
    <subcellularLocation>
        <location evidence="1">Nucleus</location>
    </subcellularLocation>
</comment>
<feature type="domain" description="Kinetochore protein Nuf2 N-terminal" evidence="12">
    <location>
        <begin position="21"/>
        <end position="169"/>
    </location>
</feature>
<keyword evidence="8" id="KW-0539">Nucleus</keyword>
<dbReference type="OrthoDB" id="8194677at2759"/>